<dbReference type="GO" id="GO:0003700">
    <property type="term" value="F:DNA-binding transcription factor activity"/>
    <property type="evidence" value="ECO:0007669"/>
    <property type="project" value="InterPro"/>
</dbReference>
<evidence type="ECO:0000313" key="5">
    <source>
        <dbReference type="EMBL" id="QDU88830.1"/>
    </source>
</evidence>
<dbReference type="InterPro" id="IPR028082">
    <property type="entry name" value="Peripla_BP_I"/>
</dbReference>
<dbReference type="EMBL" id="CP036291">
    <property type="protein sequence ID" value="QDU88830.1"/>
    <property type="molecule type" value="Genomic_DNA"/>
</dbReference>
<dbReference type="PROSITE" id="PS00041">
    <property type="entry name" value="HTH_ARAC_FAMILY_1"/>
    <property type="match status" value="1"/>
</dbReference>
<dbReference type="AlphaFoldDB" id="A0A518DBI7"/>
<dbReference type="Pfam" id="PF22177">
    <property type="entry name" value="PBP1_XylR"/>
    <property type="match status" value="1"/>
</dbReference>
<proteinExistence type="predicted"/>
<dbReference type="PROSITE" id="PS01124">
    <property type="entry name" value="HTH_ARAC_FAMILY_2"/>
    <property type="match status" value="1"/>
</dbReference>
<name>A0A518DBI7_9BACT</name>
<dbReference type="PANTHER" id="PTHR30146">
    <property type="entry name" value="LACI-RELATED TRANSCRIPTIONAL REPRESSOR"/>
    <property type="match status" value="1"/>
</dbReference>
<dbReference type="Pfam" id="PF12833">
    <property type="entry name" value="HTH_18"/>
    <property type="match status" value="1"/>
</dbReference>
<evidence type="ECO:0000256" key="3">
    <source>
        <dbReference type="ARBA" id="ARBA00023163"/>
    </source>
</evidence>
<dbReference type="Gene3D" id="3.40.50.2300">
    <property type="match status" value="2"/>
</dbReference>
<accession>A0A518DBI7</accession>
<dbReference type="SUPFAM" id="SSF53822">
    <property type="entry name" value="Periplasmic binding protein-like I"/>
    <property type="match status" value="1"/>
</dbReference>
<sequence>MAKLKHVLLLIESSRAYGRDCLLGVADYLRAHGGWHVLNIERGLSEQLPKAIARWKGDGVLARIENARIAAAIQAFGVPTVDLRGSYPPPGGAIFDSDHAAIGQMAAEHFLDVGFTKLAFCGFPGVGFSEQRGAAFCEHLSARDIKTHVYEPQNQRLMPTDVLGWEARGEFEGATIASWLKGLPRPLAVFACNDIRGRQVIEACHQFGIAVPDEVAVVGVDDDEVICELSSPPLSSIRPNAQKLGFEGAAMLDGLMRGKKPPAAPILVPPAGISRRLSSDALAIKDTDVAAAIRFIREHACEGIGVPTLLQKLPLSRSSLERRFKVAVGRTPTAEIERVRMERAKLLLAETNNSLKNVARLTGYGTASQFATAFKRYAEMTPGQFRERNGRQSD</sequence>
<dbReference type="InterPro" id="IPR054031">
    <property type="entry name" value="XylR_PBP1"/>
</dbReference>
<evidence type="ECO:0000256" key="2">
    <source>
        <dbReference type="ARBA" id="ARBA00023125"/>
    </source>
</evidence>
<evidence type="ECO:0000313" key="6">
    <source>
        <dbReference type="Proteomes" id="UP000317429"/>
    </source>
</evidence>
<dbReference type="InterPro" id="IPR018062">
    <property type="entry name" value="HTH_AraC-typ_CS"/>
</dbReference>
<dbReference type="RefSeq" id="WP_145284220.1">
    <property type="nucleotide sequence ID" value="NZ_CP036291.1"/>
</dbReference>
<keyword evidence="2" id="KW-0238">DNA-binding</keyword>
<protein>
    <submittedName>
        <fullName evidence="5">Xylose operon regulatory protein</fullName>
    </submittedName>
</protein>
<dbReference type="OrthoDB" id="9795616at2"/>
<dbReference type="KEGG" id="pnd:Pla175_22140"/>
<evidence type="ECO:0000259" key="4">
    <source>
        <dbReference type="PROSITE" id="PS01124"/>
    </source>
</evidence>
<dbReference type="InterPro" id="IPR009057">
    <property type="entry name" value="Homeodomain-like_sf"/>
</dbReference>
<dbReference type="Gene3D" id="1.10.10.60">
    <property type="entry name" value="Homeodomain-like"/>
    <property type="match status" value="1"/>
</dbReference>
<evidence type="ECO:0000256" key="1">
    <source>
        <dbReference type="ARBA" id="ARBA00023015"/>
    </source>
</evidence>
<keyword evidence="1" id="KW-0805">Transcription regulation</keyword>
<organism evidence="5 6">
    <name type="scientific">Pirellulimonas nuda</name>
    <dbReference type="NCBI Taxonomy" id="2528009"/>
    <lineage>
        <taxon>Bacteria</taxon>
        <taxon>Pseudomonadati</taxon>
        <taxon>Planctomycetota</taxon>
        <taxon>Planctomycetia</taxon>
        <taxon>Pirellulales</taxon>
        <taxon>Lacipirellulaceae</taxon>
        <taxon>Pirellulimonas</taxon>
    </lineage>
</organism>
<dbReference type="CDD" id="cd01543">
    <property type="entry name" value="PBP1_XylR"/>
    <property type="match status" value="1"/>
</dbReference>
<dbReference type="SUPFAM" id="SSF46689">
    <property type="entry name" value="Homeodomain-like"/>
    <property type="match status" value="1"/>
</dbReference>
<dbReference type="InterPro" id="IPR018060">
    <property type="entry name" value="HTH_AraC"/>
</dbReference>
<dbReference type="GO" id="GO:0000976">
    <property type="term" value="F:transcription cis-regulatory region binding"/>
    <property type="evidence" value="ECO:0007669"/>
    <property type="project" value="TreeGrafter"/>
</dbReference>
<feature type="domain" description="HTH araC/xylS-type" evidence="4">
    <location>
        <begin position="290"/>
        <end position="388"/>
    </location>
</feature>
<gene>
    <name evidence="5" type="primary">xylR_4</name>
    <name evidence="5" type="ORF">Pla175_22140</name>
</gene>
<dbReference type="Pfam" id="PF13377">
    <property type="entry name" value="Peripla_BP_3"/>
    <property type="match status" value="1"/>
</dbReference>
<dbReference type="InterPro" id="IPR046335">
    <property type="entry name" value="LacI/GalR-like_sensor"/>
</dbReference>
<dbReference type="SMART" id="SM00342">
    <property type="entry name" value="HTH_ARAC"/>
    <property type="match status" value="1"/>
</dbReference>
<dbReference type="PANTHER" id="PTHR30146:SF24">
    <property type="entry name" value="XYLOSE OPERON REGULATORY PROTEIN"/>
    <property type="match status" value="1"/>
</dbReference>
<reference evidence="5 6" key="1">
    <citation type="submission" date="2019-02" db="EMBL/GenBank/DDBJ databases">
        <title>Deep-cultivation of Planctomycetes and their phenomic and genomic characterization uncovers novel biology.</title>
        <authorList>
            <person name="Wiegand S."/>
            <person name="Jogler M."/>
            <person name="Boedeker C."/>
            <person name="Pinto D."/>
            <person name="Vollmers J."/>
            <person name="Rivas-Marin E."/>
            <person name="Kohn T."/>
            <person name="Peeters S.H."/>
            <person name="Heuer A."/>
            <person name="Rast P."/>
            <person name="Oberbeckmann S."/>
            <person name="Bunk B."/>
            <person name="Jeske O."/>
            <person name="Meyerdierks A."/>
            <person name="Storesund J.E."/>
            <person name="Kallscheuer N."/>
            <person name="Luecker S."/>
            <person name="Lage O.M."/>
            <person name="Pohl T."/>
            <person name="Merkel B.J."/>
            <person name="Hornburger P."/>
            <person name="Mueller R.-W."/>
            <person name="Bruemmer F."/>
            <person name="Labrenz M."/>
            <person name="Spormann A.M."/>
            <person name="Op den Camp H."/>
            <person name="Overmann J."/>
            <person name="Amann R."/>
            <person name="Jetten M.S.M."/>
            <person name="Mascher T."/>
            <person name="Medema M.H."/>
            <person name="Devos D.P."/>
            <person name="Kaster A.-K."/>
            <person name="Ovreas L."/>
            <person name="Rohde M."/>
            <person name="Galperin M.Y."/>
            <person name="Jogler C."/>
        </authorList>
    </citation>
    <scope>NUCLEOTIDE SEQUENCE [LARGE SCALE GENOMIC DNA]</scope>
    <source>
        <strain evidence="5 6">Pla175</strain>
    </source>
</reference>
<keyword evidence="6" id="KW-1185">Reference proteome</keyword>
<dbReference type="Proteomes" id="UP000317429">
    <property type="component" value="Chromosome"/>
</dbReference>
<keyword evidence="3" id="KW-0804">Transcription</keyword>